<proteinExistence type="predicted"/>
<dbReference type="Proteomes" id="UP000014977">
    <property type="component" value="Unassembled WGS sequence"/>
</dbReference>
<evidence type="ECO:0000313" key="3">
    <source>
        <dbReference type="Proteomes" id="UP000014977"/>
    </source>
</evidence>
<dbReference type="RefSeq" id="WP_020876283.1">
    <property type="nucleotide sequence ID" value="NZ_ATHJ01000071.1"/>
</dbReference>
<dbReference type="STRING" id="897.B2D07_00540"/>
<feature type="compositionally biased region" description="Basic and acidic residues" evidence="1">
    <location>
        <begin position="82"/>
        <end position="97"/>
    </location>
</feature>
<reference evidence="2 3" key="1">
    <citation type="journal article" date="2013" name="Genome Announc.">
        <title>Draft genome sequences for three mercury-methylating, sulfate-reducing bacteria.</title>
        <authorList>
            <person name="Brown S.D."/>
            <person name="Hurt R.A.Jr."/>
            <person name="Gilmour C.C."/>
            <person name="Elias D.A."/>
        </authorList>
    </citation>
    <scope>NUCLEOTIDE SEQUENCE [LARGE SCALE GENOMIC DNA]</scope>
    <source>
        <strain evidence="2 3">DSM 2059</strain>
    </source>
</reference>
<dbReference type="eggNOG" id="COG1483">
    <property type="taxonomic scope" value="Bacteria"/>
</dbReference>
<evidence type="ECO:0000313" key="2">
    <source>
        <dbReference type="EMBL" id="EPR41902.1"/>
    </source>
</evidence>
<organism evidence="2 3">
    <name type="scientific">Desulfococcus multivorans DSM 2059</name>
    <dbReference type="NCBI Taxonomy" id="1121405"/>
    <lineage>
        <taxon>Bacteria</taxon>
        <taxon>Pseudomonadati</taxon>
        <taxon>Thermodesulfobacteriota</taxon>
        <taxon>Desulfobacteria</taxon>
        <taxon>Desulfobacterales</taxon>
        <taxon>Desulfococcaceae</taxon>
        <taxon>Desulfococcus</taxon>
    </lineage>
</organism>
<name>S7TXX1_DESML</name>
<keyword evidence="3" id="KW-1185">Reference proteome</keyword>
<dbReference type="EMBL" id="ATHJ01000071">
    <property type="protein sequence ID" value="EPR41902.1"/>
    <property type="molecule type" value="Genomic_DNA"/>
</dbReference>
<comment type="caution">
    <text evidence="2">The sequence shown here is derived from an EMBL/GenBank/DDBJ whole genome shotgun (WGS) entry which is preliminary data.</text>
</comment>
<sequence>MPLIKDLIPIPEQVNKGDFVLRLTEGVQHPEETLKHYVVTDQLIKCFDHALNFIRSALEGGTGKATQLHGSFGTGARQVIGREFHQSRRRPERDEQACKAPGI</sequence>
<evidence type="ECO:0000256" key="1">
    <source>
        <dbReference type="SAM" id="MobiDB-lite"/>
    </source>
</evidence>
<gene>
    <name evidence="2" type="ORF">dsmv_1901</name>
</gene>
<feature type="region of interest" description="Disordered" evidence="1">
    <location>
        <begin position="82"/>
        <end position="103"/>
    </location>
</feature>
<dbReference type="OrthoDB" id="3201900at2"/>
<protein>
    <submittedName>
        <fullName evidence="2">Uncharacterized protein</fullName>
    </submittedName>
</protein>
<dbReference type="AlphaFoldDB" id="S7TXX1"/>
<accession>S7TXX1</accession>